<dbReference type="FunCoup" id="D6U6D3">
    <property type="interactions" value="95"/>
</dbReference>
<keyword evidence="1" id="KW-0238">DNA-binding</keyword>
<reference evidence="4 5" key="1">
    <citation type="journal article" date="2011" name="Stand. Genomic Sci.">
        <title>Non-contiguous finished genome sequence and contextual data of the filamentous soil bacterium Ktedonobacter racemifer type strain (SOSP1-21).</title>
        <authorList>
            <person name="Chang Y.J."/>
            <person name="Land M."/>
            <person name="Hauser L."/>
            <person name="Chertkov O."/>
            <person name="Del Rio T.G."/>
            <person name="Nolan M."/>
            <person name="Copeland A."/>
            <person name="Tice H."/>
            <person name="Cheng J.F."/>
            <person name="Lucas S."/>
            <person name="Han C."/>
            <person name="Goodwin L."/>
            <person name="Pitluck S."/>
            <person name="Ivanova N."/>
            <person name="Ovchinikova G."/>
            <person name="Pati A."/>
            <person name="Chen A."/>
            <person name="Palaniappan K."/>
            <person name="Mavromatis K."/>
            <person name="Liolios K."/>
            <person name="Brettin T."/>
            <person name="Fiebig A."/>
            <person name="Rohde M."/>
            <person name="Abt B."/>
            <person name="Goker M."/>
            <person name="Detter J.C."/>
            <person name="Woyke T."/>
            <person name="Bristow J."/>
            <person name="Eisen J.A."/>
            <person name="Markowitz V."/>
            <person name="Hugenholtz P."/>
            <person name="Kyrpides N.C."/>
            <person name="Klenk H.P."/>
            <person name="Lapidus A."/>
        </authorList>
    </citation>
    <scope>NUCLEOTIDE SEQUENCE [LARGE SCALE GENOMIC DNA]</scope>
    <source>
        <strain evidence="5">DSM 44963</strain>
    </source>
</reference>
<gene>
    <name evidence="4" type="ORF">Krac_1156</name>
</gene>
<evidence type="ECO:0000313" key="4">
    <source>
        <dbReference type="EMBL" id="EFH80544.1"/>
    </source>
</evidence>
<dbReference type="InterPro" id="IPR050090">
    <property type="entry name" value="Tyrosine_recombinase_XerCD"/>
</dbReference>
<dbReference type="Gene3D" id="1.10.150.130">
    <property type="match status" value="1"/>
</dbReference>
<evidence type="ECO:0000256" key="1">
    <source>
        <dbReference type="ARBA" id="ARBA00023125"/>
    </source>
</evidence>
<dbReference type="EMBL" id="ADVG01000005">
    <property type="protein sequence ID" value="EFH80544.1"/>
    <property type="molecule type" value="Genomic_DNA"/>
</dbReference>
<dbReference type="CDD" id="cd01189">
    <property type="entry name" value="INT_ICEBs1_C_like"/>
    <property type="match status" value="1"/>
</dbReference>
<dbReference type="InterPro" id="IPR002104">
    <property type="entry name" value="Integrase_catalytic"/>
</dbReference>
<proteinExistence type="predicted"/>
<evidence type="ECO:0000256" key="2">
    <source>
        <dbReference type="ARBA" id="ARBA00023172"/>
    </source>
</evidence>
<dbReference type="STRING" id="485913.Krac_1156"/>
<comment type="caution">
    <text evidence="4">The sequence shown here is derived from an EMBL/GenBank/DDBJ whole genome shotgun (WGS) entry which is preliminary data.</text>
</comment>
<keyword evidence="2" id="KW-0233">DNA recombination</keyword>
<protein>
    <submittedName>
        <fullName evidence="4">Integrase family protein</fullName>
    </submittedName>
</protein>
<organism evidence="4 5">
    <name type="scientific">Ktedonobacter racemifer DSM 44963</name>
    <dbReference type="NCBI Taxonomy" id="485913"/>
    <lineage>
        <taxon>Bacteria</taxon>
        <taxon>Bacillati</taxon>
        <taxon>Chloroflexota</taxon>
        <taxon>Ktedonobacteria</taxon>
        <taxon>Ktedonobacterales</taxon>
        <taxon>Ktedonobacteraceae</taxon>
        <taxon>Ktedonobacter</taxon>
    </lineage>
</organism>
<dbReference type="InterPro" id="IPR013762">
    <property type="entry name" value="Integrase-like_cat_sf"/>
</dbReference>
<dbReference type="InterPro" id="IPR010998">
    <property type="entry name" value="Integrase_recombinase_N"/>
</dbReference>
<dbReference type="eggNOG" id="COG0582">
    <property type="taxonomic scope" value="Bacteria"/>
</dbReference>
<dbReference type="GO" id="GO:0015074">
    <property type="term" value="P:DNA integration"/>
    <property type="evidence" value="ECO:0007669"/>
    <property type="project" value="InterPro"/>
</dbReference>
<dbReference type="GO" id="GO:0006310">
    <property type="term" value="P:DNA recombination"/>
    <property type="evidence" value="ECO:0007669"/>
    <property type="project" value="UniProtKB-KW"/>
</dbReference>
<sequence>MLLLLDATSATDRFPIHMTVGCRAKEHDQGRNILRPGQSAPAWTVQEYLEYWLSAHGPTIRAISLMGYRHAVNRINKIVGNVKLKALKADKIQLAYGTMLKNGFKPRTIQTTHTIFAIALNDAVDWEYLPSNPASKVTPPKAGKREYTLLDMDEAKRLIDAAGDTPIRAIIALAVGTGMRKAEITALKWSSIDLDAKKLYVAEGAVYVKLDETPGQIVENDPKTSSGRRSLTLPDFVIDELRAHKIRQKEQRLKAGAAWVDHGLVFTNRRGGHIYVSINEMFKRVLAQAGLPDMRLHDLRHSLASILLAMGVHPKVVQEILGHSSITITMNIYSHVMPSMHSAAVEGLNAKFKGGDLGENAI</sequence>
<dbReference type="GO" id="GO:0003677">
    <property type="term" value="F:DNA binding"/>
    <property type="evidence" value="ECO:0007669"/>
    <property type="project" value="UniProtKB-KW"/>
</dbReference>
<dbReference type="SUPFAM" id="SSF56349">
    <property type="entry name" value="DNA breaking-rejoining enzymes"/>
    <property type="match status" value="1"/>
</dbReference>
<evidence type="ECO:0000313" key="5">
    <source>
        <dbReference type="Proteomes" id="UP000004508"/>
    </source>
</evidence>
<dbReference type="PANTHER" id="PTHR30349">
    <property type="entry name" value="PHAGE INTEGRASE-RELATED"/>
    <property type="match status" value="1"/>
</dbReference>
<dbReference type="InterPro" id="IPR011010">
    <property type="entry name" value="DNA_brk_join_enz"/>
</dbReference>
<keyword evidence="5" id="KW-1185">Reference proteome</keyword>
<name>D6U6D3_KTERA</name>
<dbReference type="PROSITE" id="PS51898">
    <property type="entry name" value="TYR_RECOMBINASE"/>
    <property type="match status" value="1"/>
</dbReference>
<dbReference type="Proteomes" id="UP000004508">
    <property type="component" value="Unassembled WGS sequence"/>
</dbReference>
<accession>D6U6D3</accession>
<feature type="domain" description="Tyr recombinase" evidence="3">
    <location>
        <begin position="145"/>
        <end position="346"/>
    </location>
</feature>
<dbReference type="PANTHER" id="PTHR30349:SF91">
    <property type="entry name" value="INTA PROTEIN"/>
    <property type="match status" value="1"/>
</dbReference>
<dbReference type="Pfam" id="PF00589">
    <property type="entry name" value="Phage_integrase"/>
    <property type="match status" value="1"/>
</dbReference>
<dbReference type="Gene3D" id="1.10.443.10">
    <property type="entry name" value="Intergrase catalytic core"/>
    <property type="match status" value="1"/>
</dbReference>
<evidence type="ECO:0000259" key="3">
    <source>
        <dbReference type="PROSITE" id="PS51898"/>
    </source>
</evidence>
<dbReference type="AlphaFoldDB" id="D6U6D3"/>
<dbReference type="InParanoid" id="D6U6D3"/>